<sequence>MFTFLAQVPNRLGGNVSGVGPLGNPTDVFSELPKLVSTIIGVMTVSAILWFIFQFILGGYKWISSAGDSKTLEAARTQLTQAIVGLIIVFGTLVLVSVLGNAFGVDVLNLERMLRQLGPFSTPTGGGNTGP</sequence>
<keyword evidence="1" id="KW-0812">Transmembrane</keyword>
<evidence type="ECO:0000313" key="3">
    <source>
        <dbReference type="Proteomes" id="UP000178272"/>
    </source>
</evidence>
<evidence type="ECO:0000256" key="1">
    <source>
        <dbReference type="SAM" id="Phobius"/>
    </source>
</evidence>
<gene>
    <name evidence="2" type="ORF">A3F61_04335</name>
</gene>
<dbReference type="Proteomes" id="UP000178272">
    <property type="component" value="Unassembled WGS sequence"/>
</dbReference>
<reference evidence="2 3" key="1">
    <citation type="journal article" date="2016" name="Nat. Commun.">
        <title>Thousands of microbial genomes shed light on interconnected biogeochemical processes in an aquifer system.</title>
        <authorList>
            <person name="Anantharaman K."/>
            <person name="Brown C.T."/>
            <person name="Hug L.A."/>
            <person name="Sharon I."/>
            <person name="Castelle C.J."/>
            <person name="Probst A.J."/>
            <person name="Thomas B.C."/>
            <person name="Singh A."/>
            <person name="Wilkins M.J."/>
            <person name="Karaoz U."/>
            <person name="Brodie E.L."/>
            <person name="Williams K.H."/>
            <person name="Hubbard S.S."/>
            <person name="Banfield J.F."/>
        </authorList>
    </citation>
    <scope>NUCLEOTIDE SEQUENCE [LARGE SCALE GENOMIC DNA]</scope>
</reference>
<dbReference type="EMBL" id="MHCA01000043">
    <property type="protein sequence ID" value="OGY11135.1"/>
    <property type="molecule type" value="Genomic_DNA"/>
</dbReference>
<name>A0A1G1V6U4_9BACT</name>
<protein>
    <submittedName>
        <fullName evidence="2">Uncharacterized protein</fullName>
    </submittedName>
</protein>
<organism evidence="2 3">
    <name type="scientific">Candidatus Blackburnbacteria bacterium RIFCSPHIGHO2_12_FULL_41_13b</name>
    <dbReference type="NCBI Taxonomy" id="1797517"/>
    <lineage>
        <taxon>Bacteria</taxon>
        <taxon>Candidatus Blackburniibacteriota</taxon>
    </lineage>
</organism>
<dbReference type="AlphaFoldDB" id="A0A1G1V6U4"/>
<feature type="transmembrane region" description="Helical" evidence="1">
    <location>
        <begin position="35"/>
        <end position="58"/>
    </location>
</feature>
<keyword evidence="1" id="KW-0472">Membrane</keyword>
<evidence type="ECO:0000313" key="2">
    <source>
        <dbReference type="EMBL" id="OGY11135.1"/>
    </source>
</evidence>
<dbReference type="STRING" id="1797517.A3F61_04335"/>
<comment type="caution">
    <text evidence="2">The sequence shown here is derived from an EMBL/GenBank/DDBJ whole genome shotgun (WGS) entry which is preliminary data.</text>
</comment>
<feature type="transmembrane region" description="Helical" evidence="1">
    <location>
        <begin position="79"/>
        <end position="103"/>
    </location>
</feature>
<proteinExistence type="predicted"/>
<accession>A0A1G1V6U4</accession>
<keyword evidence="1" id="KW-1133">Transmembrane helix</keyword>